<dbReference type="EC" id="4.2.1.40" evidence="1"/>
<dbReference type="AlphaFoldDB" id="A0A2X4TY38"/>
<evidence type="ECO:0000313" key="1">
    <source>
        <dbReference type="EMBL" id="SQI31823.1"/>
    </source>
</evidence>
<dbReference type="EMBL" id="LS483469">
    <property type="protein sequence ID" value="SQI31823.1"/>
    <property type="molecule type" value="Genomic_DNA"/>
</dbReference>
<dbReference type="SUPFAM" id="SSF54826">
    <property type="entry name" value="Enolase N-terminal domain-like"/>
    <property type="match status" value="1"/>
</dbReference>
<gene>
    <name evidence="1" type="primary">gudD_1</name>
    <name evidence="1" type="ORF">NCTC12961_00878</name>
</gene>
<reference evidence="1 2" key="1">
    <citation type="submission" date="2018-06" db="EMBL/GenBank/DDBJ databases">
        <authorList>
            <consortium name="Pathogen Informatics"/>
            <person name="Doyle S."/>
        </authorList>
    </citation>
    <scope>NUCLEOTIDE SEQUENCE [LARGE SCALE GENOMIC DNA]</scope>
    <source>
        <strain evidence="1 2">NCTC12961</strain>
    </source>
</reference>
<proteinExistence type="predicted"/>
<dbReference type="Proteomes" id="UP000248897">
    <property type="component" value="Chromosome 1"/>
</dbReference>
<sequence length="142" mass="15004">MTSLSAAAKITAMQIVPVAGHDSMLLNLSGAHAPFFTRNIVILQDNAGHTGVGEVPGGEKIRHTLEEARSLVVGKTLGEYKNVMAAVRSRFAERDAGGRGLQTFDLRTTIHVVTGIEAAMLDLLGQFSRRAGGGAARRRPAA</sequence>
<dbReference type="InterPro" id="IPR029017">
    <property type="entry name" value="Enolase-like_N"/>
</dbReference>
<evidence type="ECO:0000313" key="2">
    <source>
        <dbReference type="Proteomes" id="UP000248897"/>
    </source>
</evidence>
<accession>A0A2X4TY38</accession>
<keyword evidence="1" id="KW-0456">Lyase</keyword>
<protein>
    <submittedName>
        <fullName evidence="1">Glucarate dehydratase</fullName>
        <ecNumber evidence="1">4.2.1.40</ecNumber>
    </submittedName>
</protein>
<name>A0A2X4TY38_SERPL</name>
<organism evidence="1 2">
    <name type="scientific">Serratia plymuthica</name>
    <dbReference type="NCBI Taxonomy" id="82996"/>
    <lineage>
        <taxon>Bacteria</taxon>
        <taxon>Pseudomonadati</taxon>
        <taxon>Pseudomonadota</taxon>
        <taxon>Gammaproteobacteria</taxon>
        <taxon>Enterobacterales</taxon>
        <taxon>Yersiniaceae</taxon>
        <taxon>Serratia</taxon>
    </lineage>
</organism>
<dbReference type="Gene3D" id="3.30.390.10">
    <property type="entry name" value="Enolase-like, N-terminal domain"/>
    <property type="match status" value="1"/>
</dbReference>
<dbReference type="GO" id="GO:0008872">
    <property type="term" value="F:glucarate dehydratase activity"/>
    <property type="evidence" value="ECO:0007669"/>
    <property type="project" value="UniProtKB-EC"/>
</dbReference>